<feature type="chain" id="PRO_5038550274" evidence="1">
    <location>
        <begin position="26"/>
        <end position="151"/>
    </location>
</feature>
<keyword evidence="1" id="KW-0732">Signal</keyword>
<proteinExistence type="predicted"/>
<feature type="signal peptide" evidence="1">
    <location>
        <begin position="1"/>
        <end position="25"/>
    </location>
</feature>
<protein>
    <submittedName>
        <fullName evidence="2">Uncharacterized protein</fullName>
    </submittedName>
</protein>
<sequence length="151" mass="16945">MKSRTARVAMIVVVCLMAWAGISSASAKVPDGYKDIKLGMSKTQVLDLLQKTPSHFSFEDMGDEIGEIVRSDDLFRYATYRFNKEGELVEISLEMREIIGREKCLEAFNSQHGLQLTPVCKIGDANFCVEVRDNNLIMKKNPEKDTHAAAK</sequence>
<dbReference type="Proteomes" id="UP000807825">
    <property type="component" value="Unassembled WGS sequence"/>
</dbReference>
<evidence type="ECO:0000256" key="1">
    <source>
        <dbReference type="SAM" id="SignalP"/>
    </source>
</evidence>
<evidence type="ECO:0000313" key="2">
    <source>
        <dbReference type="EMBL" id="MBI5248545.1"/>
    </source>
</evidence>
<dbReference type="AlphaFoldDB" id="A0A9D6V0P9"/>
<evidence type="ECO:0000313" key="3">
    <source>
        <dbReference type="Proteomes" id="UP000807825"/>
    </source>
</evidence>
<name>A0A9D6V0P9_9BACT</name>
<dbReference type="EMBL" id="JACRDE010000106">
    <property type="protein sequence ID" value="MBI5248545.1"/>
    <property type="molecule type" value="Genomic_DNA"/>
</dbReference>
<dbReference type="Gene3D" id="3.10.450.730">
    <property type="entry name" value="BLIP domain"/>
    <property type="match status" value="1"/>
</dbReference>
<organism evidence="2 3">
    <name type="scientific">Desulfomonile tiedjei</name>
    <dbReference type="NCBI Taxonomy" id="2358"/>
    <lineage>
        <taxon>Bacteria</taxon>
        <taxon>Pseudomonadati</taxon>
        <taxon>Thermodesulfobacteriota</taxon>
        <taxon>Desulfomonilia</taxon>
        <taxon>Desulfomonilales</taxon>
        <taxon>Desulfomonilaceae</taxon>
        <taxon>Desulfomonile</taxon>
    </lineage>
</organism>
<comment type="caution">
    <text evidence="2">The sequence shown here is derived from an EMBL/GenBank/DDBJ whole genome shotgun (WGS) entry which is preliminary data.</text>
</comment>
<accession>A0A9D6V0P9</accession>
<reference evidence="2" key="1">
    <citation type="submission" date="2020-07" db="EMBL/GenBank/DDBJ databases">
        <title>Huge and variable diversity of episymbiotic CPR bacteria and DPANN archaea in groundwater ecosystems.</title>
        <authorList>
            <person name="He C.Y."/>
            <person name="Keren R."/>
            <person name="Whittaker M."/>
            <person name="Farag I.F."/>
            <person name="Doudna J."/>
            <person name="Cate J.H.D."/>
            <person name="Banfield J.F."/>
        </authorList>
    </citation>
    <scope>NUCLEOTIDE SEQUENCE</scope>
    <source>
        <strain evidence="2">NC_groundwater_1664_Pr3_B-0.1um_52_9</strain>
    </source>
</reference>
<gene>
    <name evidence="2" type="ORF">HY912_03525</name>
</gene>